<keyword evidence="5" id="KW-0131">Cell cycle</keyword>
<keyword evidence="3 7" id="KW-0812">Transmembrane</keyword>
<keyword evidence="4 7" id="KW-1133">Transmembrane helix</keyword>
<keyword evidence="2" id="KW-0132">Cell division</keyword>
<dbReference type="RefSeq" id="WP_168917553.1">
    <property type="nucleotide sequence ID" value="NZ_CP050804.1"/>
</dbReference>
<keyword evidence="7" id="KW-0472">Membrane</keyword>
<feature type="domain" description="Cell division protein FtsQ/DivIB C-terminal" evidence="8">
    <location>
        <begin position="217"/>
        <end position="312"/>
    </location>
</feature>
<feature type="region of interest" description="Disordered" evidence="6">
    <location>
        <begin position="1"/>
        <end position="37"/>
    </location>
</feature>
<dbReference type="InterPro" id="IPR005548">
    <property type="entry name" value="Cell_div_FtsQ/DivIB_C"/>
</dbReference>
<evidence type="ECO:0000259" key="8">
    <source>
        <dbReference type="Pfam" id="PF03799"/>
    </source>
</evidence>
<evidence type="ECO:0000256" key="3">
    <source>
        <dbReference type="ARBA" id="ARBA00022692"/>
    </source>
</evidence>
<feature type="transmembrane region" description="Helical" evidence="7">
    <location>
        <begin position="107"/>
        <end position="130"/>
    </location>
</feature>
<dbReference type="GO" id="GO:0005886">
    <property type="term" value="C:plasma membrane"/>
    <property type="evidence" value="ECO:0007669"/>
    <property type="project" value="TreeGrafter"/>
</dbReference>
<evidence type="ECO:0000313" key="10">
    <source>
        <dbReference type="Proteomes" id="UP000502298"/>
    </source>
</evidence>
<evidence type="ECO:0000256" key="7">
    <source>
        <dbReference type="SAM" id="Phobius"/>
    </source>
</evidence>
<evidence type="ECO:0000256" key="1">
    <source>
        <dbReference type="ARBA" id="ARBA00022475"/>
    </source>
</evidence>
<dbReference type="PANTHER" id="PTHR37820:SF1">
    <property type="entry name" value="CELL DIVISION PROTEIN FTSQ"/>
    <property type="match status" value="1"/>
</dbReference>
<dbReference type="InterPro" id="IPR050487">
    <property type="entry name" value="FtsQ_DivIB"/>
</dbReference>
<reference evidence="9 10" key="1">
    <citation type="submission" date="2020-03" db="EMBL/GenBank/DDBJ databases">
        <title>Complete genome of Arcanobacterium buesumensis sp. nov. strain 2701.</title>
        <authorList>
            <person name="Borowiak M."/>
            <person name="Alssahen M."/>
            <person name="Laemmler C."/>
            <person name="Malorny B."/>
            <person name="Hassan A."/>
            <person name="Prenger-Berninghoff E."/>
            <person name="Ploetz M."/>
            <person name="Abdulmawjood A."/>
        </authorList>
    </citation>
    <scope>NUCLEOTIDE SEQUENCE [LARGE SCALE GENOMIC DNA]</scope>
    <source>
        <strain evidence="9 10">2701</strain>
    </source>
</reference>
<evidence type="ECO:0000313" key="9">
    <source>
        <dbReference type="EMBL" id="QJC21613.1"/>
    </source>
</evidence>
<evidence type="ECO:0000256" key="4">
    <source>
        <dbReference type="ARBA" id="ARBA00022989"/>
    </source>
</evidence>
<accession>A0A6H2EKQ0</accession>
<evidence type="ECO:0000256" key="6">
    <source>
        <dbReference type="SAM" id="MobiDB-lite"/>
    </source>
</evidence>
<proteinExistence type="predicted"/>
<feature type="region of interest" description="Disordered" evidence="6">
    <location>
        <begin position="56"/>
        <end position="83"/>
    </location>
</feature>
<dbReference type="PANTHER" id="PTHR37820">
    <property type="entry name" value="CELL DIVISION PROTEIN DIVIB"/>
    <property type="match status" value="1"/>
</dbReference>
<dbReference type="Proteomes" id="UP000502298">
    <property type="component" value="Chromosome"/>
</dbReference>
<evidence type="ECO:0000256" key="5">
    <source>
        <dbReference type="ARBA" id="ARBA00023306"/>
    </source>
</evidence>
<gene>
    <name evidence="9" type="ORF">HC352_03225</name>
</gene>
<dbReference type="EMBL" id="CP050804">
    <property type="protein sequence ID" value="QJC21613.1"/>
    <property type="molecule type" value="Genomic_DNA"/>
</dbReference>
<dbReference type="Pfam" id="PF03799">
    <property type="entry name" value="FtsQ_DivIB_C"/>
    <property type="match status" value="1"/>
</dbReference>
<dbReference type="KEGG" id="arca:HC352_03225"/>
<keyword evidence="10" id="KW-1185">Reference proteome</keyword>
<name>A0A6H2EKQ0_9ACTO</name>
<protein>
    <recommendedName>
        <fullName evidence="8">Cell division protein FtsQ/DivIB C-terminal domain-containing protein</fullName>
    </recommendedName>
</protein>
<dbReference type="AlphaFoldDB" id="A0A6H2EKQ0"/>
<keyword evidence="1" id="KW-1003">Cell membrane</keyword>
<sequence>MRTPRRPRKPTPLEQAAIPERMHGGEAKPYVISDSEQDYVPTALVDSEDFAAQEYDDEDDYGSDGEAALVGDEPGVEDASGVRKPVELSERWQERQAEKRRIRLKRVISIGGVLAGVALTVWIFLFSPLFSYEFHDNDIQGLTEDSIVDRAKLADILRSYNGEQIFLFDDAELEASVINALPEVSNISSSYKFPNSLTFNVEAQIPVACIVTGSTCQAVAEDGTKLTIPADQLANLPKIGDLPAELDQELAMSGLMSVLESLSDDARSLVGQLIIDRHQLITLTLSDGRTVVWGTAEKNEQKSKILMALLGQGSHFIDISAPSAPVTSN</sequence>
<organism evidence="9 10">
    <name type="scientific">Arcanobacterium buesumense</name>
    <dbReference type="NCBI Taxonomy" id="2722751"/>
    <lineage>
        <taxon>Bacteria</taxon>
        <taxon>Bacillati</taxon>
        <taxon>Actinomycetota</taxon>
        <taxon>Actinomycetes</taxon>
        <taxon>Actinomycetales</taxon>
        <taxon>Actinomycetaceae</taxon>
        <taxon>Arcanobacterium</taxon>
    </lineage>
</organism>
<evidence type="ECO:0000256" key="2">
    <source>
        <dbReference type="ARBA" id="ARBA00022618"/>
    </source>
</evidence>
<dbReference type="GO" id="GO:0051301">
    <property type="term" value="P:cell division"/>
    <property type="evidence" value="ECO:0007669"/>
    <property type="project" value="UniProtKB-KW"/>
</dbReference>